<dbReference type="Proteomes" id="UP000887458">
    <property type="component" value="Unassembled WGS sequence"/>
</dbReference>
<keyword evidence="2" id="KW-1185">Reference proteome</keyword>
<reference evidence="1 2" key="2">
    <citation type="journal article" date="2022" name="Mol. Biol. Evol.">
        <title>Comparative Genomics Reveals Insights into the Divergent Evolution of Astigmatic Mites and Household Pest Adaptations.</title>
        <authorList>
            <person name="Xiong Q."/>
            <person name="Wan A.T."/>
            <person name="Liu X."/>
            <person name="Fung C.S."/>
            <person name="Xiao X."/>
            <person name="Malainual N."/>
            <person name="Hou J."/>
            <person name="Wang L."/>
            <person name="Wang M."/>
            <person name="Yang K.Y."/>
            <person name="Cui Y."/>
            <person name="Leung E.L."/>
            <person name="Nong W."/>
            <person name="Shin S.K."/>
            <person name="Au S.W."/>
            <person name="Jeong K.Y."/>
            <person name="Chew F.T."/>
            <person name="Hui J.H."/>
            <person name="Leung T.F."/>
            <person name="Tungtrongchitr A."/>
            <person name="Zhong N."/>
            <person name="Liu Z."/>
            <person name="Tsui S.K."/>
        </authorList>
    </citation>
    <scope>NUCLEOTIDE SEQUENCE [LARGE SCALE GENOMIC DNA]</scope>
    <source>
        <strain evidence="1">Derp</strain>
    </source>
</reference>
<proteinExistence type="predicted"/>
<gene>
    <name evidence="1" type="ORF">DERP_011720</name>
</gene>
<evidence type="ECO:0000313" key="2">
    <source>
        <dbReference type="Proteomes" id="UP000887458"/>
    </source>
</evidence>
<organism evidence="1 2">
    <name type="scientific">Dermatophagoides pteronyssinus</name>
    <name type="common">European house dust mite</name>
    <dbReference type="NCBI Taxonomy" id="6956"/>
    <lineage>
        <taxon>Eukaryota</taxon>
        <taxon>Metazoa</taxon>
        <taxon>Ecdysozoa</taxon>
        <taxon>Arthropoda</taxon>
        <taxon>Chelicerata</taxon>
        <taxon>Arachnida</taxon>
        <taxon>Acari</taxon>
        <taxon>Acariformes</taxon>
        <taxon>Sarcoptiformes</taxon>
        <taxon>Astigmata</taxon>
        <taxon>Psoroptidia</taxon>
        <taxon>Analgoidea</taxon>
        <taxon>Pyroglyphidae</taxon>
        <taxon>Dermatophagoidinae</taxon>
        <taxon>Dermatophagoides</taxon>
    </lineage>
</organism>
<protein>
    <submittedName>
        <fullName evidence="1">Uncharacterized protein</fullName>
    </submittedName>
</protein>
<name>A0ABQ8J334_DERPT</name>
<evidence type="ECO:0000313" key="1">
    <source>
        <dbReference type="EMBL" id="KAH9416991.1"/>
    </source>
</evidence>
<accession>A0ABQ8J334</accession>
<reference evidence="1 2" key="1">
    <citation type="journal article" date="2018" name="J. Allergy Clin. Immunol.">
        <title>High-quality assembly of Dermatophagoides pteronyssinus genome and transcriptome reveals a wide range of novel allergens.</title>
        <authorList>
            <person name="Liu X.Y."/>
            <person name="Yang K.Y."/>
            <person name="Wang M.Q."/>
            <person name="Kwok J.S."/>
            <person name="Zeng X."/>
            <person name="Yang Z."/>
            <person name="Xiao X.J."/>
            <person name="Lau C.P."/>
            <person name="Li Y."/>
            <person name="Huang Z.M."/>
            <person name="Ba J.G."/>
            <person name="Yim A.K."/>
            <person name="Ouyang C.Y."/>
            <person name="Ngai S.M."/>
            <person name="Chan T.F."/>
            <person name="Leung E.L."/>
            <person name="Liu L."/>
            <person name="Liu Z.G."/>
            <person name="Tsui S.K."/>
        </authorList>
    </citation>
    <scope>NUCLEOTIDE SEQUENCE [LARGE SCALE GENOMIC DNA]</scope>
    <source>
        <strain evidence="1">Derp</strain>
    </source>
</reference>
<comment type="caution">
    <text evidence="1">The sequence shown here is derived from an EMBL/GenBank/DDBJ whole genome shotgun (WGS) entry which is preliminary data.</text>
</comment>
<sequence>MIMIMDDNNQTNKQTTIFRSFIRSCFPRKIQQECYDNFNSCLSLSLSTITITLKEKYNNYNKIAFITS</sequence>
<dbReference type="EMBL" id="NJHN03000083">
    <property type="protein sequence ID" value="KAH9416991.1"/>
    <property type="molecule type" value="Genomic_DNA"/>
</dbReference>